<dbReference type="RefSeq" id="WP_345454505.1">
    <property type="nucleotide sequence ID" value="NZ_BAABRV010000004.1"/>
</dbReference>
<organism evidence="1 2">
    <name type="scientific">Deinococcus aluminii</name>
    <dbReference type="NCBI Taxonomy" id="1656885"/>
    <lineage>
        <taxon>Bacteria</taxon>
        <taxon>Thermotogati</taxon>
        <taxon>Deinococcota</taxon>
        <taxon>Deinococci</taxon>
        <taxon>Deinococcales</taxon>
        <taxon>Deinococcaceae</taxon>
        <taxon>Deinococcus</taxon>
    </lineage>
</organism>
<gene>
    <name evidence="1" type="ORF">Dalu01_02207</name>
</gene>
<reference evidence="1 2" key="1">
    <citation type="submission" date="2024-02" db="EMBL/GenBank/DDBJ databases">
        <title>Deinococcus aluminii NBRC 112889.</title>
        <authorList>
            <person name="Ichikawa N."/>
            <person name="Katano-Makiyama Y."/>
            <person name="Hidaka K."/>
        </authorList>
    </citation>
    <scope>NUCLEOTIDE SEQUENCE [LARGE SCALE GENOMIC DNA]</scope>
    <source>
        <strain evidence="1 2">NBRC 112889</strain>
    </source>
</reference>
<sequence>MTNLDGFLALAESILHRAYGLDATNLDAVARLLDVSGWGDMLAHLDFEVVDTGGGMGMLASALLDGQVRVEITDGEAGLPSSPDDFHVGVYEVDEQELYFVVAERSGVTWRGGWLVESKQVPVIDL</sequence>
<accession>A0ABP9XEK8</accession>
<proteinExistence type="predicted"/>
<keyword evidence="2" id="KW-1185">Reference proteome</keyword>
<comment type="caution">
    <text evidence="1">The sequence shown here is derived from an EMBL/GenBank/DDBJ whole genome shotgun (WGS) entry which is preliminary data.</text>
</comment>
<evidence type="ECO:0000313" key="1">
    <source>
        <dbReference type="EMBL" id="GAA5533799.1"/>
    </source>
</evidence>
<evidence type="ECO:0008006" key="3">
    <source>
        <dbReference type="Google" id="ProtNLM"/>
    </source>
</evidence>
<protein>
    <recommendedName>
        <fullName evidence="3">ATP-binding protein</fullName>
    </recommendedName>
</protein>
<dbReference type="EMBL" id="BAABRV010000004">
    <property type="protein sequence ID" value="GAA5533799.1"/>
    <property type="molecule type" value="Genomic_DNA"/>
</dbReference>
<evidence type="ECO:0000313" key="2">
    <source>
        <dbReference type="Proteomes" id="UP001404956"/>
    </source>
</evidence>
<dbReference type="Proteomes" id="UP001404956">
    <property type="component" value="Unassembled WGS sequence"/>
</dbReference>
<name>A0ABP9XEK8_9DEIO</name>